<protein>
    <recommendedName>
        <fullName evidence="2 5">Methionyl-tRNA formyltransferase</fullName>
        <ecNumber evidence="2 5">2.1.2.9</ecNumber>
    </recommendedName>
</protein>
<evidence type="ECO:0000256" key="1">
    <source>
        <dbReference type="ARBA" id="ARBA00010699"/>
    </source>
</evidence>
<dbReference type="PANTHER" id="PTHR11138">
    <property type="entry name" value="METHIONYL-TRNA FORMYLTRANSFERASE"/>
    <property type="match status" value="1"/>
</dbReference>
<dbReference type="EC" id="2.1.2.9" evidence="2 5"/>
<proteinExistence type="inferred from homology"/>
<evidence type="ECO:0000256" key="4">
    <source>
        <dbReference type="ARBA" id="ARBA00022917"/>
    </source>
</evidence>
<evidence type="ECO:0000259" key="7">
    <source>
        <dbReference type="Pfam" id="PF02911"/>
    </source>
</evidence>
<dbReference type="STRING" id="525245.HMPREF0044_1294"/>
<feature type="domain" description="Formyl transferase N-terminal" evidence="6">
    <location>
        <begin position="1"/>
        <end position="173"/>
    </location>
</feature>
<dbReference type="GO" id="GO:0005829">
    <property type="term" value="C:cytosol"/>
    <property type="evidence" value="ECO:0007669"/>
    <property type="project" value="TreeGrafter"/>
</dbReference>
<reference evidence="8 9" key="1">
    <citation type="submission" date="2009-01" db="EMBL/GenBank/DDBJ databases">
        <authorList>
            <person name="Qin X."/>
            <person name="Bachman B."/>
            <person name="Battles P."/>
            <person name="Bell A."/>
            <person name="Bess C."/>
            <person name="Bickham C."/>
            <person name="Chaboub L."/>
            <person name="Chen D."/>
            <person name="Coyle M."/>
            <person name="Deiros D.R."/>
            <person name="Dinh H."/>
            <person name="Forbes L."/>
            <person name="Fowler G."/>
            <person name="Francisco L."/>
            <person name="Fu Q."/>
            <person name="Gubbala S."/>
            <person name="Hale W."/>
            <person name="Han Y."/>
            <person name="Hemphill L."/>
            <person name="Highlander S.K."/>
            <person name="Hirani K."/>
            <person name="Hogues M."/>
            <person name="Jackson L."/>
            <person name="Jakkamsetti A."/>
            <person name="Javaid M."/>
            <person name="Jiang H."/>
            <person name="Korchina V."/>
            <person name="Kovar C."/>
            <person name="Lara F."/>
            <person name="Lee S."/>
            <person name="Mata R."/>
            <person name="Mathew T."/>
            <person name="Moen C."/>
            <person name="Morales K."/>
            <person name="Munidasa M."/>
            <person name="Nazareth L."/>
            <person name="Ngo R."/>
            <person name="Nguyen L."/>
            <person name="Okwuonu G."/>
            <person name="Ongeri F."/>
            <person name="Patil S."/>
            <person name="Petrosino J."/>
            <person name="Pham C."/>
            <person name="Pham P."/>
            <person name="Pu L.-L."/>
            <person name="Puazo M."/>
            <person name="Raj R."/>
            <person name="Reid J."/>
            <person name="Rouhana J."/>
            <person name="Saada N."/>
            <person name="Shang Y."/>
            <person name="Simmons D."/>
            <person name="Thornton R."/>
            <person name="Warren J."/>
            <person name="Weissenberger G."/>
            <person name="Zhang J."/>
            <person name="Zhang L."/>
            <person name="Zhou C."/>
            <person name="Zhu D."/>
            <person name="Muzny D."/>
            <person name="Worley K."/>
            <person name="Gibbs R."/>
        </authorList>
    </citation>
    <scope>NUCLEOTIDE SEQUENCE [LARGE SCALE GENOMIC DNA]</scope>
    <source>
        <strain evidence="8 9">DSM 15436</strain>
    </source>
</reference>
<dbReference type="CDD" id="cd08704">
    <property type="entry name" value="Met_tRNA_FMT_C"/>
    <property type="match status" value="1"/>
</dbReference>
<keyword evidence="9" id="KW-1185">Reference proteome</keyword>
<evidence type="ECO:0000313" key="9">
    <source>
        <dbReference type="Proteomes" id="UP000010301"/>
    </source>
</evidence>
<dbReference type="Pfam" id="PF02911">
    <property type="entry name" value="Formyl_trans_C"/>
    <property type="match status" value="1"/>
</dbReference>
<dbReference type="SUPFAM" id="SSF50486">
    <property type="entry name" value="FMT C-terminal domain-like"/>
    <property type="match status" value="1"/>
</dbReference>
<comment type="catalytic activity">
    <reaction evidence="5">
        <text>L-methionyl-tRNA(fMet) + (6R)-10-formyltetrahydrofolate = N-formyl-L-methionyl-tRNA(fMet) + (6S)-5,6,7,8-tetrahydrofolate + H(+)</text>
        <dbReference type="Rhea" id="RHEA:24380"/>
        <dbReference type="Rhea" id="RHEA-COMP:9952"/>
        <dbReference type="Rhea" id="RHEA-COMP:9953"/>
        <dbReference type="ChEBI" id="CHEBI:15378"/>
        <dbReference type="ChEBI" id="CHEBI:57453"/>
        <dbReference type="ChEBI" id="CHEBI:78530"/>
        <dbReference type="ChEBI" id="CHEBI:78844"/>
        <dbReference type="ChEBI" id="CHEBI:195366"/>
        <dbReference type="EC" id="2.1.2.9"/>
    </reaction>
</comment>
<gene>
    <name evidence="5 8" type="primary">fmt</name>
    <name evidence="8" type="ORF">HMPREF0044_1294</name>
</gene>
<comment type="similarity">
    <text evidence="1 5">Belongs to the Fmt family.</text>
</comment>
<dbReference type="InterPro" id="IPR044135">
    <property type="entry name" value="Met-tRNA-FMT_C"/>
</dbReference>
<dbReference type="InterPro" id="IPR036477">
    <property type="entry name" value="Formyl_transf_N_sf"/>
</dbReference>
<dbReference type="eggNOG" id="COG0223">
    <property type="taxonomic scope" value="Bacteria"/>
</dbReference>
<dbReference type="AlphaFoldDB" id="C0W1K4"/>
<dbReference type="OrthoDB" id="9802815at2"/>
<accession>C0W1K4</accession>
<dbReference type="HAMAP" id="MF_00182">
    <property type="entry name" value="Formyl_trans"/>
    <property type="match status" value="1"/>
</dbReference>
<dbReference type="Pfam" id="PF00551">
    <property type="entry name" value="Formyl_trans_N"/>
    <property type="match status" value="1"/>
</dbReference>
<dbReference type="InterPro" id="IPR041711">
    <property type="entry name" value="Met-tRNA-FMT_N"/>
</dbReference>
<organism evidence="8 9">
    <name type="scientific">Gleimia coleocanis DSM 15436</name>
    <dbReference type="NCBI Taxonomy" id="525245"/>
    <lineage>
        <taxon>Bacteria</taxon>
        <taxon>Bacillati</taxon>
        <taxon>Actinomycetota</taxon>
        <taxon>Actinomycetes</taxon>
        <taxon>Actinomycetales</taxon>
        <taxon>Actinomycetaceae</taxon>
        <taxon>Gleimia</taxon>
    </lineage>
</organism>
<sequence length="315" mass="33066">MKIIFAGTPQVAVPTLQALVDSPHEVVAVITRSAKPKGRGKTLIPSEVGAWATEHGLNVLEADSLRGEEIQSKVASLNADLGVVVAYGAIIPQHVLDMPKHGWVNLHFSDLPRWRGAAPVQRAIEAGDQTTAVNIFQLEAGLDTGPVFFSRQVAIDEQVNAGDLLASLAESGAPDVVSVVDAITAGTAAATPQVEDGVTYAHMLSKADLALDFMKSARVLHNQVRACAPTPAAFTELPDGKRLKVLRTQVAADCPVALQPGQVHATKKQVWVGTADGVLELLAVAPAGKNQMEAAAWARGARLEENMILGAVEGA</sequence>
<evidence type="ECO:0000256" key="2">
    <source>
        <dbReference type="ARBA" id="ARBA00012261"/>
    </source>
</evidence>
<dbReference type="InterPro" id="IPR002376">
    <property type="entry name" value="Formyl_transf_N"/>
</dbReference>
<dbReference type="CDD" id="cd08646">
    <property type="entry name" value="FMT_core_Met-tRNA-FMT_N"/>
    <property type="match status" value="1"/>
</dbReference>
<comment type="function">
    <text evidence="5">Attaches a formyl group to the free amino group of methionyl-tRNA(fMet). The formyl group appears to play a dual role in the initiator identity of N-formylmethionyl-tRNA by promoting its recognition by IF2 and preventing the misappropriation of this tRNA by the elongation apparatus.</text>
</comment>
<evidence type="ECO:0000313" key="8">
    <source>
        <dbReference type="EMBL" id="EEH63370.1"/>
    </source>
</evidence>
<dbReference type="SUPFAM" id="SSF53328">
    <property type="entry name" value="Formyltransferase"/>
    <property type="match status" value="1"/>
</dbReference>
<feature type="binding site" evidence="5">
    <location>
        <begin position="109"/>
        <end position="112"/>
    </location>
    <ligand>
        <name>(6S)-5,6,7,8-tetrahydrofolate</name>
        <dbReference type="ChEBI" id="CHEBI:57453"/>
    </ligand>
</feature>
<dbReference type="Proteomes" id="UP000010301">
    <property type="component" value="Unassembled WGS sequence"/>
</dbReference>
<keyword evidence="4 5" id="KW-0648">Protein biosynthesis</keyword>
<name>C0W1K4_9ACTO</name>
<dbReference type="InterPro" id="IPR011034">
    <property type="entry name" value="Formyl_transferase-like_C_sf"/>
</dbReference>
<dbReference type="EMBL" id="ACFG01000034">
    <property type="protein sequence ID" value="EEH63370.1"/>
    <property type="molecule type" value="Genomic_DNA"/>
</dbReference>
<evidence type="ECO:0000256" key="3">
    <source>
        <dbReference type="ARBA" id="ARBA00022679"/>
    </source>
</evidence>
<dbReference type="HOGENOM" id="CLU_033347_1_0_11"/>
<keyword evidence="3 5" id="KW-0808">Transferase</keyword>
<evidence type="ECO:0000256" key="5">
    <source>
        <dbReference type="HAMAP-Rule" id="MF_00182"/>
    </source>
</evidence>
<dbReference type="GO" id="GO:0004479">
    <property type="term" value="F:methionyl-tRNA formyltransferase activity"/>
    <property type="evidence" value="ECO:0007669"/>
    <property type="project" value="UniProtKB-UniRule"/>
</dbReference>
<dbReference type="PANTHER" id="PTHR11138:SF5">
    <property type="entry name" value="METHIONYL-TRNA FORMYLTRANSFERASE, MITOCHONDRIAL"/>
    <property type="match status" value="1"/>
</dbReference>
<dbReference type="NCBIfam" id="TIGR00460">
    <property type="entry name" value="fmt"/>
    <property type="match status" value="1"/>
</dbReference>
<dbReference type="InterPro" id="IPR005794">
    <property type="entry name" value="Fmt"/>
</dbReference>
<dbReference type="InterPro" id="IPR005793">
    <property type="entry name" value="Formyl_trans_C"/>
</dbReference>
<dbReference type="RefSeq" id="WP_006546152.1">
    <property type="nucleotide sequence ID" value="NZ_DS999540.1"/>
</dbReference>
<evidence type="ECO:0000259" key="6">
    <source>
        <dbReference type="Pfam" id="PF00551"/>
    </source>
</evidence>
<comment type="caution">
    <text evidence="8">The sequence shown here is derived from an EMBL/GenBank/DDBJ whole genome shotgun (WGS) entry which is preliminary data.</text>
</comment>
<dbReference type="Gene3D" id="3.40.50.12230">
    <property type="match status" value="1"/>
</dbReference>
<feature type="domain" description="Formyl transferase C-terminal" evidence="7">
    <location>
        <begin position="204"/>
        <end position="301"/>
    </location>
</feature>